<sequence>MVVSVSTAAHAAGWVLFQSGNSMLEQSLACCEEGLKTAVREAFAAGLAAFEWAMGLACCAADGLCGGRAEGGGRLQEERRRFWSGLMDGGGGSLNRLVRQACGEGAEDYCHGPSSATSSSGGSEGTDNESINDLNARAKLLRLRSGDTLKRAMCRMPRHPACDANDAGPGRGRGLVDECHMGIEILIMWAFRLLRLIFCARRSFTFDGGMRKMFPELDDGNYLAKQKAKGHLRDATNPLLSPRLWRSCRGVTTAGDLISKAGYPLEEHRVRTADGYVITMHRIPARASRRAVFFMHGMLDSSVCWVSNGVIKSPAFEAYNQGFDVWLGNSRNTPPREHVDPSIQNSLKYWAFTVNELGEQDVRAFVDCIRKIKAAELGSTSSQPPESEVSGKCKDGEFEFCRFPNASDKFWSGMEMAEIVGRAGPINRTSDSDARVNGRPHDGLVGNRQGSDCSSGFRFQPDVGCQHAAHRSLKARPRGRQRRRRSMGRGSQSNLQASGVTDPASQECLMRHHSMSFISEGDSSARRLKNQTRSNKPGLGEAGHKQPQMHENCRNGEDQLSAGEGFFTLNAVGHSLGAASLLIYVIMSRRSGKTHGLDRLILLAPAGFHAHLPPMSALAYYLLKPAAWLLTKALGLPGFGVQIPSALARLVAFKFLHDFRKLPALGDIVGRFADLLTSGDGSSWGRAVCSPHYLSSFTPGISLHTGLHIVQWFHTGRFGMYDYGNPVENLVHYGSLRAPDLGEEYGLIDIPVDFMSGTNDGVISRLNVRMHMEAAQRGKLKCTYQEFDHSHLDFASTMREEVMRAVMAKMTLS</sequence>
<evidence type="ECO:0000313" key="3">
    <source>
        <dbReference type="EMBL" id="CAD7694887.1"/>
    </source>
</evidence>
<protein>
    <recommendedName>
        <fullName evidence="2">Partial AB-hydrolase lipase domain-containing protein</fullName>
    </recommendedName>
</protein>
<feature type="region of interest" description="Disordered" evidence="1">
    <location>
        <begin position="108"/>
        <end position="130"/>
    </location>
</feature>
<feature type="region of interest" description="Disordered" evidence="1">
    <location>
        <begin position="519"/>
        <end position="557"/>
    </location>
</feature>
<gene>
    <name evidence="3" type="ORF">OSTQU699_LOCUS247</name>
</gene>
<feature type="domain" description="Partial AB-hydrolase lipase" evidence="2">
    <location>
        <begin position="256"/>
        <end position="309"/>
    </location>
</feature>
<evidence type="ECO:0000259" key="2">
    <source>
        <dbReference type="Pfam" id="PF04083"/>
    </source>
</evidence>
<dbReference type="EMBL" id="CAJHUC010000280">
    <property type="protein sequence ID" value="CAD7694887.1"/>
    <property type="molecule type" value="Genomic_DNA"/>
</dbReference>
<dbReference type="Gene3D" id="3.40.50.1820">
    <property type="entry name" value="alpha/beta hydrolase"/>
    <property type="match status" value="2"/>
</dbReference>
<organism evidence="3 4">
    <name type="scientific">Ostreobium quekettii</name>
    <dbReference type="NCBI Taxonomy" id="121088"/>
    <lineage>
        <taxon>Eukaryota</taxon>
        <taxon>Viridiplantae</taxon>
        <taxon>Chlorophyta</taxon>
        <taxon>core chlorophytes</taxon>
        <taxon>Ulvophyceae</taxon>
        <taxon>TCBD clade</taxon>
        <taxon>Bryopsidales</taxon>
        <taxon>Ostreobineae</taxon>
        <taxon>Ostreobiaceae</taxon>
        <taxon>Ostreobium</taxon>
    </lineage>
</organism>
<accession>A0A8S1IJR9</accession>
<feature type="compositionally biased region" description="Low complexity" evidence="1">
    <location>
        <begin position="112"/>
        <end position="121"/>
    </location>
</feature>
<name>A0A8S1IJR9_9CHLO</name>
<reference evidence="3" key="1">
    <citation type="submission" date="2020-12" db="EMBL/GenBank/DDBJ databases">
        <authorList>
            <person name="Iha C."/>
        </authorList>
    </citation>
    <scope>NUCLEOTIDE SEQUENCE</scope>
</reference>
<dbReference type="OrthoDB" id="9974421at2759"/>
<dbReference type="AlphaFoldDB" id="A0A8S1IJR9"/>
<feature type="region of interest" description="Disordered" evidence="1">
    <location>
        <begin position="423"/>
        <end position="453"/>
    </location>
</feature>
<evidence type="ECO:0000313" key="4">
    <source>
        <dbReference type="Proteomes" id="UP000708148"/>
    </source>
</evidence>
<dbReference type="Proteomes" id="UP000708148">
    <property type="component" value="Unassembled WGS sequence"/>
</dbReference>
<dbReference type="PANTHER" id="PTHR11005">
    <property type="entry name" value="LYSOSOMAL ACID LIPASE-RELATED"/>
    <property type="match status" value="1"/>
</dbReference>
<dbReference type="GO" id="GO:0006629">
    <property type="term" value="P:lipid metabolic process"/>
    <property type="evidence" value="ECO:0007669"/>
    <property type="project" value="InterPro"/>
</dbReference>
<feature type="compositionally biased region" description="Basic and acidic residues" evidence="1">
    <location>
        <begin position="430"/>
        <end position="442"/>
    </location>
</feature>
<dbReference type="InterPro" id="IPR029058">
    <property type="entry name" value="AB_hydrolase_fold"/>
</dbReference>
<dbReference type="SUPFAM" id="SSF53474">
    <property type="entry name" value="alpha/beta-Hydrolases"/>
    <property type="match status" value="2"/>
</dbReference>
<feature type="region of interest" description="Disordered" evidence="1">
    <location>
        <begin position="465"/>
        <end position="503"/>
    </location>
</feature>
<feature type="compositionally biased region" description="Basic residues" evidence="1">
    <location>
        <begin position="468"/>
        <end position="487"/>
    </location>
</feature>
<comment type="caution">
    <text evidence="3">The sequence shown here is derived from an EMBL/GenBank/DDBJ whole genome shotgun (WGS) entry which is preliminary data.</text>
</comment>
<dbReference type="InterPro" id="IPR006693">
    <property type="entry name" value="AB_hydrolase_lipase"/>
</dbReference>
<keyword evidence="4" id="KW-1185">Reference proteome</keyword>
<dbReference type="Pfam" id="PF04083">
    <property type="entry name" value="Abhydro_lipase"/>
    <property type="match status" value="1"/>
</dbReference>
<proteinExistence type="predicted"/>
<evidence type="ECO:0000256" key="1">
    <source>
        <dbReference type="SAM" id="MobiDB-lite"/>
    </source>
</evidence>